<dbReference type="AlphaFoldDB" id="A0A1G7KK49"/>
<keyword evidence="5" id="KW-1185">Reference proteome</keyword>
<protein>
    <submittedName>
        <fullName evidence="4">Ribosomal protein S18 acetylase RimI</fullName>
    </submittedName>
</protein>
<dbReference type="PANTHER" id="PTHR43877">
    <property type="entry name" value="AMINOALKYLPHOSPHONATE N-ACETYLTRANSFERASE-RELATED-RELATED"/>
    <property type="match status" value="1"/>
</dbReference>
<keyword evidence="4" id="KW-0687">Ribonucleoprotein</keyword>
<dbReference type="InterPro" id="IPR050832">
    <property type="entry name" value="Bact_Acetyltransf"/>
</dbReference>
<dbReference type="Gene3D" id="3.40.630.30">
    <property type="match status" value="1"/>
</dbReference>
<keyword evidence="1" id="KW-0808">Transferase</keyword>
<dbReference type="InterPro" id="IPR000182">
    <property type="entry name" value="GNAT_dom"/>
</dbReference>
<gene>
    <name evidence="4" type="ORF">SAMN04487992_11312</name>
</gene>
<evidence type="ECO:0000256" key="2">
    <source>
        <dbReference type="ARBA" id="ARBA00023315"/>
    </source>
</evidence>
<evidence type="ECO:0000313" key="4">
    <source>
        <dbReference type="EMBL" id="SDF37525.1"/>
    </source>
</evidence>
<keyword evidence="2" id="KW-0012">Acyltransferase</keyword>
<sequence length="152" mass="17316">MNTIRLREALVTDIPTLRLFEQGLIEAERPCDVTIKDNPVHYYDLEGLLKDTTAQVLVAEYDASVVACGMVLTAQARPYLKHQQYANIRFLYTEPEYRGKGINAKIIAALKTWANENGLSEVRLTVYQDNMPAIKAYEKVGFTKHIIEMRLP</sequence>
<keyword evidence="4" id="KW-0689">Ribosomal protein</keyword>
<dbReference type="EMBL" id="FNBD01000013">
    <property type="protein sequence ID" value="SDF37525.1"/>
    <property type="molecule type" value="Genomic_DNA"/>
</dbReference>
<dbReference type="PROSITE" id="PS51186">
    <property type="entry name" value="GNAT"/>
    <property type="match status" value="1"/>
</dbReference>
<evidence type="ECO:0000259" key="3">
    <source>
        <dbReference type="PROSITE" id="PS51186"/>
    </source>
</evidence>
<dbReference type="CDD" id="cd04301">
    <property type="entry name" value="NAT_SF"/>
    <property type="match status" value="1"/>
</dbReference>
<organism evidence="4 5">
    <name type="scientific">Cellulophaga baltica</name>
    <dbReference type="NCBI Taxonomy" id="76594"/>
    <lineage>
        <taxon>Bacteria</taxon>
        <taxon>Pseudomonadati</taxon>
        <taxon>Bacteroidota</taxon>
        <taxon>Flavobacteriia</taxon>
        <taxon>Flavobacteriales</taxon>
        <taxon>Flavobacteriaceae</taxon>
        <taxon>Cellulophaga</taxon>
    </lineage>
</organism>
<dbReference type="GO" id="GO:0016747">
    <property type="term" value="F:acyltransferase activity, transferring groups other than amino-acyl groups"/>
    <property type="evidence" value="ECO:0007669"/>
    <property type="project" value="InterPro"/>
</dbReference>
<evidence type="ECO:0000256" key="1">
    <source>
        <dbReference type="ARBA" id="ARBA00022679"/>
    </source>
</evidence>
<dbReference type="eggNOG" id="COG0456">
    <property type="taxonomic scope" value="Bacteria"/>
</dbReference>
<accession>A0A1G7KK49</accession>
<name>A0A1G7KK49_9FLAO</name>
<dbReference type="SUPFAM" id="SSF55729">
    <property type="entry name" value="Acyl-CoA N-acyltransferases (Nat)"/>
    <property type="match status" value="1"/>
</dbReference>
<evidence type="ECO:0000313" key="5">
    <source>
        <dbReference type="Proteomes" id="UP000182114"/>
    </source>
</evidence>
<dbReference type="InterPro" id="IPR016181">
    <property type="entry name" value="Acyl_CoA_acyltransferase"/>
</dbReference>
<reference evidence="5" key="1">
    <citation type="submission" date="2016-10" db="EMBL/GenBank/DDBJ databases">
        <authorList>
            <person name="Varghese N."/>
            <person name="Submissions S."/>
        </authorList>
    </citation>
    <scope>NUCLEOTIDE SEQUENCE [LARGE SCALE GENOMIC DNA]</scope>
    <source>
        <strain evidence="5">DSM 24729</strain>
    </source>
</reference>
<dbReference type="GO" id="GO:0005840">
    <property type="term" value="C:ribosome"/>
    <property type="evidence" value="ECO:0007669"/>
    <property type="project" value="UniProtKB-KW"/>
</dbReference>
<dbReference type="RefSeq" id="WP_074539217.1">
    <property type="nucleotide sequence ID" value="NZ_FNBD01000013.1"/>
</dbReference>
<proteinExistence type="predicted"/>
<dbReference type="Proteomes" id="UP000182114">
    <property type="component" value="Unassembled WGS sequence"/>
</dbReference>
<feature type="domain" description="N-acetyltransferase" evidence="3">
    <location>
        <begin position="4"/>
        <end position="152"/>
    </location>
</feature>
<dbReference type="PANTHER" id="PTHR43877:SF2">
    <property type="entry name" value="AMINOALKYLPHOSPHONATE N-ACETYLTRANSFERASE-RELATED"/>
    <property type="match status" value="1"/>
</dbReference>
<dbReference type="Pfam" id="PF00583">
    <property type="entry name" value="Acetyltransf_1"/>
    <property type="match status" value="1"/>
</dbReference>